<feature type="region of interest" description="Disordered" evidence="1">
    <location>
        <begin position="323"/>
        <end position="419"/>
    </location>
</feature>
<feature type="compositionally biased region" description="Low complexity" evidence="1">
    <location>
        <begin position="254"/>
        <end position="271"/>
    </location>
</feature>
<evidence type="ECO:0000313" key="2">
    <source>
        <dbReference type="EMBL" id="KZF23970.1"/>
    </source>
</evidence>
<dbReference type="EMBL" id="KV407456">
    <property type="protein sequence ID" value="KZF23970.1"/>
    <property type="molecule type" value="Genomic_DNA"/>
</dbReference>
<reference evidence="2 3" key="1">
    <citation type="journal article" date="2016" name="Fungal Biol.">
        <title>The genome of Xylona heveae provides a window into fungal endophytism.</title>
        <authorList>
            <person name="Gazis R."/>
            <person name="Kuo A."/>
            <person name="Riley R."/>
            <person name="LaButti K."/>
            <person name="Lipzen A."/>
            <person name="Lin J."/>
            <person name="Amirebrahimi M."/>
            <person name="Hesse C.N."/>
            <person name="Spatafora J.W."/>
            <person name="Henrissat B."/>
            <person name="Hainaut M."/>
            <person name="Grigoriev I.V."/>
            <person name="Hibbett D.S."/>
        </authorList>
    </citation>
    <scope>NUCLEOTIDE SEQUENCE [LARGE SCALE GENOMIC DNA]</scope>
    <source>
        <strain evidence="2 3">TC161</strain>
    </source>
</reference>
<protein>
    <submittedName>
        <fullName evidence="2">Uncharacterized protein</fullName>
    </submittedName>
</protein>
<evidence type="ECO:0000313" key="3">
    <source>
        <dbReference type="Proteomes" id="UP000076632"/>
    </source>
</evidence>
<keyword evidence="3" id="KW-1185">Reference proteome</keyword>
<feature type="region of interest" description="Disordered" evidence="1">
    <location>
        <begin position="238"/>
        <end position="310"/>
    </location>
</feature>
<dbReference type="AlphaFoldDB" id="A0A165HV97"/>
<feature type="compositionally biased region" description="Basic and acidic residues" evidence="1">
    <location>
        <begin position="395"/>
        <end position="409"/>
    </location>
</feature>
<dbReference type="GeneID" id="28902053"/>
<evidence type="ECO:0000256" key="1">
    <source>
        <dbReference type="SAM" id="MobiDB-lite"/>
    </source>
</evidence>
<feature type="compositionally biased region" description="Polar residues" evidence="1">
    <location>
        <begin position="286"/>
        <end position="310"/>
    </location>
</feature>
<sequence>MAEIVGIVSGAFAFLPALKYIYKFGKKFDELRRQLKFARYHLKNISKESQMFGDIMKRVYYDTAGHPDLKEGSGKGDKNMKKLRQKLMDETSNIYEQIKSFLHRVKDIAKLSGRSGVWRNFHTAKALWRWLRERTLFDYTLRFVQLVKSSADIFLSLLIFRDLRALAKEPELVKYDLMRSLQLCKADLRAKRKSQKKLQKEMKDLEVELVKTELPFSAPSADALQLGDELRKLAKRELRRERNERRERGSNVAEESTGSSSSGPSLETPTSVPSPQPPRPHPGSIVSENARSSKASNSGHVRGSQEQNQELWIVPSDIVILPETPHAAADNPTEMEIRPQTVPSAPPSTARSPSPSYPNVNVRPIGGVPTALFRSPESQQGTQPDRTRSPSVEEGYVHDNGETVEDGYRRGRRRSSRSS</sequence>
<dbReference type="InParanoid" id="A0A165HV97"/>
<dbReference type="RefSeq" id="XP_018189525.1">
    <property type="nucleotide sequence ID" value="XM_018336916.1"/>
</dbReference>
<proteinExistence type="predicted"/>
<feature type="compositionally biased region" description="Pro residues" evidence="1">
    <location>
        <begin position="272"/>
        <end position="281"/>
    </location>
</feature>
<accession>A0A165HV97</accession>
<organism evidence="2 3">
    <name type="scientific">Xylona heveae (strain CBS 132557 / TC161)</name>
    <dbReference type="NCBI Taxonomy" id="1328760"/>
    <lineage>
        <taxon>Eukaryota</taxon>
        <taxon>Fungi</taxon>
        <taxon>Dikarya</taxon>
        <taxon>Ascomycota</taxon>
        <taxon>Pezizomycotina</taxon>
        <taxon>Xylonomycetes</taxon>
        <taxon>Xylonales</taxon>
        <taxon>Xylonaceae</taxon>
        <taxon>Xylona</taxon>
    </lineage>
</organism>
<dbReference type="Proteomes" id="UP000076632">
    <property type="component" value="Unassembled WGS sequence"/>
</dbReference>
<name>A0A165HV97_XYLHT</name>
<feature type="compositionally biased region" description="Basic residues" evidence="1">
    <location>
        <begin position="410"/>
        <end position="419"/>
    </location>
</feature>
<feature type="compositionally biased region" description="Basic and acidic residues" evidence="1">
    <location>
        <begin position="238"/>
        <end position="249"/>
    </location>
</feature>
<gene>
    <name evidence="2" type="ORF">L228DRAFT_85954</name>
</gene>